<dbReference type="Pfam" id="PF08387">
    <property type="entry name" value="FBD"/>
    <property type="match status" value="1"/>
</dbReference>
<reference evidence="2" key="1">
    <citation type="journal article" date="2014" name="Nat. Commun.">
        <title>The emerging biofuel crop Camelina sativa retains a highly undifferentiated hexaploid genome structure.</title>
        <authorList>
            <person name="Kagale S."/>
            <person name="Koh C."/>
            <person name="Nixon J."/>
            <person name="Bollina V."/>
            <person name="Clarke W.E."/>
            <person name="Tuteja R."/>
            <person name="Spillane C."/>
            <person name="Robinson S.J."/>
            <person name="Links M.G."/>
            <person name="Clarke C."/>
            <person name="Higgins E.E."/>
            <person name="Huebert T."/>
            <person name="Sharpe A.G."/>
            <person name="Parkin I.A."/>
        </authorList>
    </citation>
    <scope>NUCLEOTIDE SEQUENCE [LARGE SCALE GENOMIC DNA]</scope>
    <source>
        <strain evidence="2">cv. DH55</strain>
    </source>
</reference>
<dbReference type="InterPro" id="IPR053781">
    <property type="entry name" value="F-box_AtFBL13-like"/>
</dbReference>
<gene>
    <name evidence="3" type="primary">LOC104763642</name>
</gene>
<dbReference type="Pfam" id="PF07723">
    <property type="entry name" value="LRR_2"/>
    <property type="match status" value="1"/>
</dbReference>
<dbReference type="InterPro" id="IPR006566">
    <property type="entry name" value="FBD"/>
</dbReference>
<dbReference type="GeneID" id="104763642"/>
<evidence type="ECO:0000259" key="1">
    <source>
        <dbReference type="SMART" id="SM00579"/>
    </source>
</evidence>
<dbReference type="PANTHER" id="PTHR31900">
    <property type="entry name" value="F-BOX/RNI SUPERFAMILY PROTEIN-RELATED"/>
    <property type="match status" value="1"/>
</dbReference>
<dbReference type="PANTHER" id="PTHR31900:SF28">
    <property type="entry name" value="FBD DOMAIN-CONTAINING PROTEIN"/>
    <property type="match status" value="1"/>
</dbReference>
<dbReference type="InterPro" id="IPR013101">
    <property type="entry name" value="LRR_PRU1-like"/>
</dbReference>
<sequence>MDKFTGFSDDELLVKILSFLPTKFAITTSVLSKQWKFLWMRVPKLEYDEMSMFSSEFYLRYVFPEEGYSETYSTELERCQRMRCFIDKNLPLHSSPVIKSLNLTFHNEIFQPEAIKLWVEIAISRCVEELSVAFSSLKGKLNAVMPSSLYICKSLVTLKLTNDIYVDVPHVFCLPSLKTLHLRRVIYADEESLQRLLFNSYVLEDLALELSPRDNVRNFAVIIPSLLSLSFRISDMCEEFRIDTPSLKYFTVFCKSSFGLIESMPKLEKADITASHNIKKLLELVTSVKRLSLTIIEDSGTEALTAVYGEDIVFKELEHLKFRIHDAYWSKVLHWLLIASPKLRKLEFDEHFSRDGMDTLVCWKQLKSVPQCFLSSLQTFKWTCYGISVEGKDLVKYILRKSCQLKTATIVFGQEFDPQKKLEMETEVKFCFRDSPIVILSMTDEESCESRLMPALDFLY</sequence>
<proteinExistence type="predicted"/>
<feature type="domain" description="FBD" evidence="1">
    <location>
        <begin position="371"/>
        <end position="443"/>
    </location>
</feature>
<evidence type="ECO:0000313" key="2">
    <source>
        <dbReference type="Proteomes" id="UP000694864"/>
    </source>
</evidence>
<name>A0ABM0XFM0_CAMSA</name>
<protein>
    <submittedName>
        <fullName evidence="3">F-box/FBD/LRR-repeat protein At5g62970</fullName>
    </submittedName>
</protein>
<dbReference type="CDD" id="cd22160">
    <property type="entry name" value="F-box_AtFBL13-like"/>
    <property type="match status" value="1"/>
</dbReference>
<reference evidence="3" key="2">
    <citation type="submission" date="2025-08" db="UniProtKB">
        <authorList>
            <consortium name="RefSeq"/>
        </authorList>
    </citation>
    <scope>IDENTIFICATION</scope>
    <source>
        <tissue evidence="3">Leaf</tissue>
    </source>
</reference>
<dbReference type="RefSeq" id="XP_010485293.1">
    <property type="nucleotide sequence ID" value="XM_010486991.1"/>
</dbReference>
<dbReference type="SMART" id="SM00579">
    <property type="entry name" value="FBD"/>
    <property type="match status" value="1"/>
</dbReference>
<keyword evidence="2" id="KW-1185">Reference proteome</keyword>
<dbReference type="SUPFAM" id="SSF52047">
    <property type="entry name" value="RNI-like"/>
    <property type="match status" value="1"/>
</dbReference>
<accession>A0ABM0XFM0</accession>
<dbReference type="Proteomes" id="UP000694864">
    <property type="component" value="Chromosome 18"/>
</dbReference>
<evidence type="ECO:0000313" key="3">
    <source>
        <dbReference type="RefSeq" id="XP_010485293.1"/>
    </source>
</evidence>
<dbReference type="InterPro" id="IPR050232">
    <property type="entry name" value="FBL13/AtMIF1-like"/>
</dbReference>
<organism evidence="2 3">
    <name type="scientific">Camelina sativa</name>
    <name type="common">False flax</name>
    <name type="synonym">Myagrum sativum</name>
    <dbReference type="NCBI Taxonomy" id="90675"/>
    <lineage>
        <taxon>Eukaryota</taxon>
        <taxon>Viridiplantae</taxon>
        <taxon>Streptophyta</taxon>
        <taxon>Embryophyta</taxon>
        <taxon>Tracheophyta</taxon>
        <taxon>Spermatophyta</taxon>
        <taxon>Magnoliopsida</taxon>
        <taxon>eudicotyledons</taxon>
        <taxon>Gunneridae</taxon>
        <taxon>Pentapetalae</taxon>
        <taxon>rosids</taxon>
        <taxon>malvids</taxon>
        <taxon>Brassicales</taxon>
        <taxon>Brassicaceae</taxon>
        <taxon>Camelineae</taxon>
        <taxon>Camelina</taxon>
    </lineage>
</organism>
<dbReference type="SUPFAM" id="SSF81383">
    <property type="entry name" value="F-box domain"/>
    <property type="match status" value="1"/>
</dbReference>
<dbReference type="InterPro" id="IPR001810">
    <property type="entry name" value="F-box_dom"/>
</dbReference>
<dbReference type="Pfam" id="PF00646">
    <property type="entry name" value="F-box"/>
    <property type="match status" value="1"/>
</dbReference>
<dbReference type="InterPro" id="IPR036047">
    <property type="entry name" value="F-box-like_dom_sf"/>
</dbReference>